<sequence length="267" mass="29566">MAISLSSLRTVKADAPPRILFYGRPGAGKTTLASEFPNAVFIQTEDGVPAGVELASFGLLTTFDQVMEAVGTLYSEDVPFQTVVLDSVTAMQRLIFAEACLRGDEKGHAKSNIEEFGYGKGYVYAARIWQELLDGLYALRRDKGMSIIMLAHARIERFDDPETQSYDRYEIDLHDKSRGLIEQDMDAIMLLKAPVNIEKEDAGFKKERIRATGGNQVFLHTAGRPAFTAKNRYGIPDKFLYVRGKGYAELAKYLPAPKEPAVADAAE</sequence>
<protein>
    <submittedName>
        <fullName evidence="2">AAA family ATPase</fullName>
    </submittedName>
</protein>
<dbReference type="OrthoDB" id="5413799at2"/>
<dbReference type="Pfam" id="PF13479">
    <property type="entry name" value="AAA_24"/>
    <property type="match status" value="1"/>
</dbReference>
<dbReference type="AlphaFoldDB" id="A0A6N8DP97"/>
<dbReference type="SMART" id="SM00382">
    <property type="entry name" value="AAA"/>
    <property type="match status" value="1"/>
</dbReference>
<evidence type="ECO:0000313" key="2">
    <source>
        <dbReference type="EMBL" id="MTV31365.1"/>
    </source>
</evidence>
<dbReference type="RefSeq" id="WP_155446052.1">
    <property type="nucleotide sequence ID" value="NZ_JAOQNR010000010.1"/>
</dbReference>
<dbReference type="InterPro" id="IPR003593">
    <property type="entry name" value="AAA+_ATPase"/>
</dbReference>
<dbReference type="SUPFAM" id="SSF52540">
    <property type="entry name" value="P-loop containing nucleoside triphosphate hydrolases"/>
    <property type="match status" value="1"/>
</dbReference>
<name>A0A6N8DP97_RHOAC</name>
<evidence type="ECO:0000259" key="1">
    <source>
        <dbReference type="SMART" id="SM00382"/>
    </source>
</evidence>
<reference evidence="2 3" key="1">
    <citation type="submission" date="2019-11" db="EMBL/GenBank/DDBJ databases">
        <title>Whole-genome sequence of a Rhodoblastus acidophilus DSM 142.</title>
        <authorList>
            <person name="Kyndt J.A."/>
            <person name="Meyer T.E."/>
        </authorList>
    </citation>
    <scope>NUCLEOTIDE SEQUENCE [LARGE SCALE GENOMIC DNA]</scope>
    <source>
        <strain evidence="2 3">DSM 142</strain>
    </source>
</reference>
<feature type="domain" description="AAA+ ATPase" evidence="1">
    <location>
        <begin position="15"/>
        <end position="178"/>
    </location>
</feature>
<dbReference type="EMBL" id="WNKS01000007">
    <property type="protein sequence ID" value="MTV31365.1"/>
    <property type="molecule type" value="Genomic_DNA"/>
</dbReference>
<accession>A0A6N8DP97</accession>
<dbReference type="Proteomes" id="UP000439113">
    <property type="component" value="Unassembled WGS sequence"/>
</dbReference>
<evidence type="ECO:0000313" key="3">
    <source>
        <dbReference type="Proteomes" id="UP000439113"/>
    </source>
</evidence>
<proteinExistence type="predicted"/>
<gene>
    <name evidence="2" type="ORF">GJ654_10205</name>
</gene>
<comment type="caution">
    <text evidence="2">The sequence shown here is derived from an EMBL/GenBank/DDBJ whole genome shotgun (WGS) entry which is preliminary data.</text>
</comment>
<organism evidence="2 3">
    <name type="scientific">Rhodoblastus acidophilus</name>
    <name type="common">Rhodopseudomonas acidophila</name>
    <dbReference type="NCBI Taxonomy" id="1074"/>
    <lineage>
        <taxon>Bacteria</taxon>
        <taxon>Pseudomonadati</taxon>
        <taxon>Pseudomonadota</taxon>
        <taxon>Alphaproteobacteria</taxon>
        <taxon>Hyphomicrobiales</taxon>
        <taxon>Rhodoblastaceae</taxon>
        <taxon>Rhodoblastus</taxon>
    </lineage>
</organism>
<dbReference type="InterPro" id="IPR027417">
    <property type="entry name" value="P-loop_NTPase"/>
</dbReference>